<name>A0ABP8FI31_9BACT</name>
<accession>A0ABP8FI31</accession>
<protein>
    <submittedName>
        <fullName evidence="2">DUF6048 family protein</fullName>
    </submittedName>
</protein>
<feature type="compositionally biased region" description="Low complexity" evidence="1">
    <location>
        <begin position="232"/>
        <end position="252"/>
    </location>
</feature>
<evidence type="ECO:0000313" key="3">
    <source>
        <dbReference type="Proteomes" id="UP001501207"/>
    </source>
</evidence>
<proteinExistence type="predicted"/>
<keyword evidence="3" id="KW-1185">Reference proteome</keyword>
<dbReference type="Proteomes" id="UP001501207">
    <property type="component" value="Unassembled WGS sequence"/>
</dbReference>
<dbReference type="Pfam" id="PF19515">
    <property type="entry name" value="DUF6048"/>
    <property type="match status" value="1"/>
</dbReference>
<evidence type="ECO:0000256" key="1">
    <source>
        <dbReference type="SAM" id="MobiDB-lite"/>
    </source>
</evidence>
<dbReference type="InterPro" id="IPR046111">
    <property type="entry name" value="DUF6048"/>
</dbReference>
<sequence>MLTIALLLAAGKGYAQYPSDLKYGIRIGADLSRIAMHYVQPARTDVEINGDARIDSNLYIAVDAGWNRTHVDNKPEFAYRSSGIFGRFGIDYNMLKPQFPFENSIVYVGFRYGIARMQRTIPYYLVTDPYWGNTEGSFDKRTLMPQWVEAVVGMKAEVLQNLFLGWSLRLRVLATPNVDKQVRPYVIPGYGKGMHNAIFDFNYSISYKIPLWTPRPKAPKPSKKETAPPEGPAELLPAPTTPATPADSTKAPLQPPPPA</sequence>
<organism evidence="2 3">
    <name type="scientific">Compostibacter hankyongensis</name>
    <dbReference type="NCBI Taxonomy" id="1007089"/>
    <lineage>
        <taxon>Bacteria</taxon>
        <taxon>Pseudomonadati</taxon>
        <taxon>Bacteroidota</taxon>
        <taxon>Chitinophagia</taxon>
        <taxon>Chitinophagales</taxon>
        <taxon>Chitinophagaceae</taxon>
        <taxon>Compostibacter</taxon>
    </lineage>
</organism>
<comment type="caution">
    <text evidence="2">The sequence shown here is derived from an EMBL/GenBank/DDBJ whole genome shotgun (WGS) entry which is preliminary data.</text>
</comment>
<reference evidence="3" key="1">
    <citation type="journal article" date="2019" name="Int. J. Syst. Evol. Microbiol.">
        <title>The Global Catalogue of Microorganisms (GCM) 10K type strain sequencing project: providing services to taxonomists for standard genome sequencing and annotation.</title>
        <authorList>
            <consortium name="The Broad Institute Genomics Platform"/>
            <consortium name="The Broad Institute Genome Sequencing Center for Infectious Disease"/>
            <person name="Wu L."/>
            <person name="Ma J."/>
        </authorList>
    </citation>
    <scope>NUCLEOTIDE SEQUENCE [LARGE SCALE GENOMIC DNA]</scope>
    <source>
        <strain evidence="3">JCM 17664</strain>
    </source>
</reference>
<gene>
    <name evidence="2" type="ORF">GCM10023143_08270</name>
</gene>
<feature type="region of interest" description="Disordered" evidence="1">
    <location>
        <begin position="214"/>
        <end position="259"/>
    </location>
</feature>
<dbReference type="EMBL" id="BAABFN010000001">
    <property type="protein sequence ID" value="GAA4304146.1"/>
    <property type="molecule type" value="Genomic_DNA"/>
</dbReference>
<evidence type="ECO:0000313" key="2">
    <source>
        <dbReference type="EMBL" id="GAA4304146.1"/>
    </source>
</evidence>